<dbReference type="OrthoDB" id="9789407at2"/>
<feature type="compositionally biased region" description="Basic and acidic residues" evidence="2">
    <location>
        <begin position="8"/>
        <end position="17"/>
    </location>
</feature>
<evidence type="ECO:0000313" key="5">
    <source>
        <dbReference type="Proteomes" id="UP000321378"/>
    </source>
</evidence>
<dbReference type="PANTHER" id="PTHR35024:SF4">
    <property type="entry name" value="POLYMER-FORMING CYTOSKELETAL PROTEIN"/>
    <property type="match status" value="1"/>
</dbReference>
<evidence type="ECO:0000256" key="2">
    <source>
        <dbReference type="SAM" id="MobiDB-lite"/>
    </source>
</evidence>
<evidence type="ECO:0000313" key="4">
    <source>
        <dbReference type="EMBL" id="BBM52445.1"/>
    </source>
</evidence>
<dbReference type="STRING" id="1122173.GCA_000482505_00335"/>
<feature type="region of interest" description="Disordered" evidence="2">
    <location>
        <begin position="138"/>
        <end position="167"/>
    </location>
</feature>
<evidence type="ECO:0000313" key="6">
    <source>
        <dbReference type="Proteomes" id="UP000422644"/>
    </source>
</evidence>
<accession>A0A510L1B8</accession>
<dbReference type="Proteomes" id="UP000321378">
    <property type="component" value="Chromosome"/>
</dbReference>
<dbReference type="Proteomes" id="UP000422644">
    <property type="component" value="Chromosome"/>
</dbReference>
<feature type="compositionally biased region" description="Basic and acidic residues" evidence="2">
    <location>
        <begin position="150"/>
        <end position="167"/>
    </location>
</feature>
<dbReference type="Pfam" id="PF04519">
    <property type="entry name" value="Bactofilin"/>
    <property type="match status" value="1"/>
</dbReference>
<dbReference type="EMBL" id="AP019831">
    <property type="protein sequence ID" value="BBM45322.1"/>
    <property type="molecule type" value="Genomic_DNA"/>
</dbReference>
<feature type="region of interest" description="Disordered" evidence="2">
    <location>
        <begin position="1"/>
        <end position="24"/>
    </location>
</feature>
<reference evidence="3 6" key="1">
    <citation type="submission" date="2019-07" db="EMBL/GenBank/DDBJ databases">
        <title>Complete Genome Sequence of Leptotrichia trevisanii Strain JMUB3870.</title>
        <authorList>
            <person name="Watanabe S."/>
            <person name="Cui L."/>
        </authorList>
    </citation>
    <scope>NUCLEOTIDE SEQUENCE [LARGE SCALE GENOMIC DNA]</scope>
    <source>
        <strain evidence="3 6">JMUB3870</strain>
    </source>
</reference>
<dbReference type="InterPro" id="IPR007607">
    <property type="entry name" value="BacA/B"/>
</dbReference>
<comment type="similarity">
    <text evidence="1">Belongs to the bactofilin family.</text>
</comment>
<proteinExistence type="inferred from homology"/>
<sequence length="167" mass="17872">MAIFSSNKPKEKRETTDLSKQFSANNEENVHGVSTISMETTITGTIESNSLFKMDGVLNGDIKGNKLVHIGKTGMVKGNVTAENVIVDGEVSGEIAATKVEIGSTGKAYATITSALFVIQEGGVFEGRKKMKVALIKEESKNTSNSSSVEKNEKKAAEEVTKAKNEK</sequence>
<dbReference type="PANTHER" id="PTHR35024">
    <property type="entry name" value="HYPOTHETICAL CYTOSOLIC PROTEIN"/>
    <property type="match status" value="1"/>
</dbReference>
<dbReference type="AlphaFoldDB" id="A0A510L1B8"/>
<evidence type="ECO:0000313" key="3">
    <source>
        <dbReference type="EMBL" id="BBM45322.1"/>
    </source>
</evidence>
<evidence type="ECO:0008006" key="7">
    <source>
        <dbReference type="Google" id="ProtNLM"/>
    </source>
</evidence>
<gene>
    <name evidence="3" type="ORF">JMUB3870_1441</name>
    <name evidence="4" type="ORF">JMUB3935_1424</name>
</gene>
<dbReference type="EMBL" id="AP019840">
    <property type="protein sequence ID" value="BBM52445.1"/>
    <property type="molecule type" value="Genomic_DNA"/>
</dbReference>
<protein>
    <recommendedName>
        <fullName evidence="7">Integral membrane protein CcmA</fullName>
    </recommendedName>
</protein>
<organism evidence="3 6">
    <name type="scientific">Leptotrichia trevisanii</name>
    <dbReference type="NCBI Taxonomy" id="109328"/>
    <lineage>
        <taxon>Bacteria</taxon>
        <taxon>Fusobacteriati</taxon>
        <taxon>Fusobacteriota</taxon>
        <taxon>Fusobacteriia</taxon>
        <taxon>Fusobacteriales</taxon>
        <taxon>Leptotrichiaceae</taxon>
        <taxon>Leptotrichia</taxon>
    </lineage>
</organism>
<dbReference type="RefSeq" id="WP_146996779.1">
    <property type="nucleotide sequence ID" value="NZ_AP019831.1"/>
</dbReference>
<name>A0A510L1B8_9FUSO</name>
<reference evidence="4 5" key="2">
    <citation type="submission" date="2019-07" db="EMBL/GenBank/DDBJ databases">
        <title>Complete Genome Sequence of Leptotrichia trevisanii Strain JMUB3935.</title>
        <authorList>
            <person name="Watanabe S."/>
            <person name="Cui L."/>
        </authorList>
    </citation>
    <scope>NUCLEOTIDE SEQUENCE [LARGE SCALE GENOMIC DNA]</scope>
    <source>
        <strain evidence="4 5">JMUB3935</strain>
    </source>
</reference>
<evidence type="ECO:0000256" key="1">
    <source>
        <dbReference type="ARBA" id="ARBA00044755"/>
    </source>
</evidence>
<keyword evidence="6" id="KW-1185">Reference proteome</keyword>